<evidence type="ECO:0000256" key="1">
    <source>
        <dbReference type="ARBA" id="ARBA00005536"/>
    </source>
</evidence>
<feature type="compositionally biased region" description="Basic residues" evidence="2">
    <location>
        <begin position="611"/>
        <end position="622"/>
    </location>
</feature>
<dbReference type="EMBL" id="JBCNJP010000020">
    <property type="protein sequence ID" value="KAK9059460.1"/>
    <property type="molecule type" value="Genomic_DNA"/>
</dbReference>
<comment type="caution">
    <text evidence="3">The sequence shown here is derived from an EMBL/GenBank/DDBJ whole genome shotgun (WGS) entry which is preliminary data.</text>
</comment>
<dbReference type="InterPro" id="IPR005061">
    <property type="entry name" value="Ist1"/>
</dbReference>
<dbReference type="Gene3D" id="1.20.1260.60">
    <property type="entry name" value="Vacuolar protein sorting-associated protein Ist1"/>
    <property type="match status" value="1"/>
</dbReference>
<feature type="compositionally biased region" description="Basic and acidic residues" evidence="2">
    <location>
        <begin position="632"/>
        <end position="649"/>
    </location>
</feature>
<dbReference type="PANTHER" id="PTHR12161">
    <property type="entry name" value="IST1 FAMILY MEMBER"/>
    <property type="match status" value="1"/>
</dbReference>
<proteinExistence type="inferred from homology"/>
<dbReference type="Proteomes" id="UP001408789">
    <property type="component" value="Unassembled WGS sequence"/>
</dbReference>
<sequence length="746" mass="87151">MLDGLLGRNGFSSKCKSLIKPTRTRIAVLRRREEAKQRFLKEDLAKLLANGLDVNAYGRTEEFIAGLNLLSCYTFIDQSCEYILKQLSVMQKLGQCPEECRETVASLMFAAARFSDLPELRDLRDVFQERYGNGLECYVNQVFVEKLASKPPVVEKRIKLLQDIATELFIQWDSKGFKQRMDKPSTIAQKLGSSSVADDEYKPPNGNNGFRKNDHHSKERVEHAHQVPTLHNDKVANIRKKDVLDGPVLRREENHHKERIEHHDDRNVYGRRKDLLDGPVLRREENHHKERIEHHDDRNVYGRRKDVLDGPVLRREENHHKERIEHHDDRNVYARRKEVSDIPYVEINKNHDHKHERFAPKAENGDCFSKGKPESNFEKNILIQNNSIPEVFDKDKVIRGRKERRAYKHEPETRTRDNDMVNGLVLRREEKHHKERIEHHDDGNAYDRRKDVLDIPNMKINKKHDYKHEPVIIEKNMFGNNDRGRKERNGYKLEPETIDSRDNEDHLLSVTSKPTGKVKEEDRIRSKPTYNSSLPPPYVKPNIPPPYSKPHNASNSEKVKKESDHETEDLQHYQNDIMQLPRPKSVRRKHKHSKSSSSHDDIGSSEDARIVKRVSSSRRKERKGLQILFDDEQYHSHRDEEEHMMDKLLLHYSKKPSAYDARKLRKKKTRSNANSKSPSPSHHNDVELIVPPTRSISLPHESGESESKKVYARANSFQPDNQAKHVHPKLPDYDDLAARFAALRGK</sequence>
<dbReference type="PANTHER" id="PTHR12161:SF14">
    <property type="entry name" value="REGULATOR OF VPS4 ACTIVITY IN THE MVB PATHWAY PROTEIN"/>
    <property type="match status" value="1"/>
</dbReference>
<protein>
    <submittedName>
        <fullName evidence="3">Uncharacterized protein</fullName>
    </submittedName>
</protein>
<name>A0AAP0GUE5_9ASTR</name>
<evidence type="ECO:0000313" key="4">
    <source>
        <dbReference type="Proteomes" id="UP001408789"/>
    </source>
</evidence>
<feature type="compositionally biased region" description="Polar residues" evidence="2">
    <location>
        <begin position="671"/>
        <end position="681"/>
    </location>
</feature>
<feature type="compositionally biased region" description="Basic and acidic residues" evidence="2">
    <location>
        <begin position="597"/>
        <end position="610"/>
    </location>
</feature>
<feature type="compositionally biased region" description="Basic and acidic residues" evidence="2">
    <location>
        <begin position="557"/>
        <end position="571"/>
    </location>
</feature>
<comment type="similarity">
    <text evidence="1">Belongs to the IST1 family.</text>
</comment>
<dbReference type="AlphaFoldDB" id="A0AAP0GUE5"/>
<organism evidence="3 4">
    <name type="scientific">Deinandra increscens subsp. villosa</name>
    <dbReference type="NCBI Taxonomy" id="3103831"/>
    <lineage>
        <taxon>Eukaryota</taxon>
        <taxon>Viridiplantae</taxon>
        <taxon>Streptophyta</taxon>
        <taxon>Embryophyta</taxon>
        <taxon>Tracheophyta</taxon>
        <taxon>Spermatophyta</taxon>
        <taxon>Magnoliopsida</taxon>
        <taxon>eudicotyledons</taxon>
        <taxon>Gunneridae</taxon>
        <taxon>Pentapetalae</taxon>
        <taxon>asterids</taxon>
        <taxon>campanulids</taxon>
        <taxon>Asterales</taxon>
        <taxon>Asteraceae</taxon>
        <taxon>Asteroideae</taxon>
        <taxon>Heliantheae alliance</taxon>
        <taxon>Madieae</taxon>
        <taxon>Madiinae</taxon>
        <taxon>Deinandra</taxon>
    </lineage>
</organism>
<feature type="compositionally biased region" description="Polar residues" evidence="2">
    <location>
        <begin position="186"/>
        <end position="196"/>
    </location>
</feature>
<dbReference type="GO" id="GO:0015031">
    <property type="term" value="P:protein transport"/>
    <property type="evidence" value="ECO:0007669"/>
    <property type="project" value="InterPro"/>
</dbReference>
<reference evidence="3 4" key="1">
    <citation type="submission" date="2024-04" db="EMBL/GenBank/DDBJ databases">
        <title>The reference genome of an endangered Asteraceae, Deinandra increscens subsp. villosa, native to the Central Coast of California.</title>
        <authorList>
            <person name="Guilliams M."/>
            <person name="Hasenstab-Lehman K."/>
            <person name="Meyer R."/>
            <person name="Mcevoy S."/>
        </authorList>
    </citation>
    <scope>NUCLEOTIDE SEQUENCE [LARGE SCALE GENOMIC DNA]</scope>
    <source>
        <tissue evidence="3">Leaf</tissue>
    </source>
</reference>
<dbReference type="InterPro" id="IPR042277">
    <property type="entry name" value="IST1-like"/>
</dbReference>
<accession>A0AAP0GUE5</accession>
<dbReference type="FunFam" id="1.20.1260.60:FF:000002">
    <property type="entry name" value="Vacuolar protein sorting-associated protein IST1"/>
    <property type="match status" value="1"/>
</dbReference>
<feature type="compositionally biased region" description="Basic residues" evidence="2">
    <location>
        <begin position="584"/>
        <end position="594"/>
    </location>
</feature>
<dbReference type="Pfam" id="PF03398">
    <property type="entry name" value="Ist1"/>
    <property type="match status" value="1"/>
</dbReference>
<keyword evidence="4" id="KW-1185">Reference proteome</keyword>
<feature type="region of interest" description="Disordered" evidence="2">
    <location>
        <begin position="185"/>
        <end position="223"/>
    </location>
</feature>
<feature type="compositionally biased region" description="Pro residues" evidence="2">
    <location>
        <begin position="534"/>
        <end position="548"/>
    </location>
</feature>
<feature type="region of interest" description="Disordered" evidence="2">
    <location>
        <begin position="477"/>
        <end position="730"/>
    </location>
</feature>
<evidence type="ECO:0000256" key="2">
    <source>
        <dbReference type="SAM" id="MobiDB-lite"/>
    </source>
</evidence>
<evidence type="ECO:0000313" key="3">
    <source>
        <dbReference type="EMBL" id="KAK9059460.1"/>
    </source>
</evidence>
<feature type="compositionally biased region" description="Basic and acidic residues" evidence="2">
    <location>
        <begin position="482"/>
        <end position="507"/>
    </location>
</feature>
<gene>
    <name evidence="3" type="ORF">SSX86_020162</name>
</gene>